<accession>A0A372ZQV0</accession>
<evidence type="ECO:0000313" key="2">
    <source>
        <dbReference type="EMBL" id="RGD58236.1"/>
    </source>
</evidence>
<keyword evidence="2" id="KW-0689">Ribosomal protein</keyword>
<dbReference type="Gene3D" id="3.30.1390.10">
    <property type="match status" value="1"/>
</dbReference>
<sequence>MTVEYSEPVCGEASNRVVLTGPGPHVLEAVKALRRWTGLSLWHGEVFLGRLPASILEDVPSDLAEAAANELRASGAAVEVRH</sequence>
<proteinExistence type="predicted"/>
<dbReference type="EMBL" id="QVIG01000001">
    <property type="protein sequence ID" value="RGD58236.1"/>
    <property type="molecule type" value="Genomic_DNA"/>
</dbReference>
<dbReference type="GO" id="GO:0003735">
    <property type="term" value="F:structural constituent of ribosome"/>
    <property type="evidence" value="ECO:0007669"/>
    <property type="project" value="InterPro"/>
</dbReference>
<dbReference type="InterPro" id="IPR014719">
    <property type="entry name" value="Ribosomal_bL12_C/ClpS-like"/>
</dbReference>
<feature type="domain" description="Large ribosomal subunit protein bL12 C-terminal" evidence="1">
    <location>
        <begin position="17"/>
        <end position="80"/>
    </location>
</feature>
<comment type="caution">
    <text evidence="2">The sequence shown here is derived from an EMBL/GenBank/DDBJ whole genome shotgun (WGS) entry which is preliminary data.</text>
</comment>
<dbReference type="Pfam" id="PF00542">
    <property type="entry name" value="Ribosomal_L12"/>
    <property type="match status" value="1"/>
</dbReference>
<dbReference type="GO" id="GO:0005840">
    <property type="term" value="C:ribosome"/>
    <property type="evidence" value="ECO:0007669"/>
    <property type="project" value="UniProtKB-KW"/>
</dbReference>
<dbReference type="AlphaFoldDB" id="A0A372ZQV0"/>
<organism evidence="2 3">
    <name type="scientific">Kitasatospora xanthocidica</name>
    <dbReference type="NCBI Taxonomy" id="83382"/>
    <lineage>
        <taxon>Bacteria</taxon>
        <taxon>Bacillati</taxon>
        <taxon>Actinomycetota</taxon>
        <taxon>Actinomycetes</taxon>
        <taxon>Kitasatosporales</taxon>
        <taxon>Streptomycetaceae</taxon>
        <taxon>Kitasatospora</taxon>
    </lineage>
</organism>
<dbReference type="RefSeq" id="WP_117486876.1">
    <property type="nucleotide sequence ID" value="NZ_QVIG01000001.1"/>
</dbReference>
<reference evidence="2 3" key="1">
    <citation type="submission" date="2018-08" db="EMBL/GenBank/DDBJ databases">
        <title>Diversity &amp; Physiological Properties of Lignin-Decomposing Actinobacteria from Soil.</title>
        <authorList>
            <person name="Roh S.G."/>
            <person name="Kim S.B."/>
        </authorList>
    </citation>
    <scope>NUCLEOTIDE SEQUENCE [LARGE SCALE GENOMIC DNA]</scope>
    <source>
        <strain evidence="2 3">MMS17-GH009</strain>
    </source>
</reference>
<evidence type="ECO:0000259" key="1">
    <source>
        <dbReference type="Pfam" id="PF00542"/>
    </source>
</evidence>
<name>A0A372ZQV0_9ACTN</name>
<keyword evidence="2" id="KW-0687">Ribonucleoprotein</keyword>
<evidence type="ECO:0000313" key="3">
    <source>
        <dbReference type="Proteomes" id="UP000263377"/>
    </source>
</evidence>
<dbReference type="GO" id="GO:0006412">
    <property type="term" value="P:translation"/>
    <property type="evidence" value="ECO:0007669"/>
    <property type="project" value="InterPro"/>
</dbReference>
<dbReference type="Proteomes" id="UP000263377">
    <property type="component" value="Unassembled WGS sequence"/>
</dbReference>
<dbReference type="InterPro" id="IPR013823">
    <property type="entry name" value="Ribosomal_bL12_C"/>
</dbReference>
<keyword evidence="3" id="KW-1185">Reference proteome</keyword>
<gene>
    <name evidence="2" type="ORF">DR950_10935</name>
</gene>
<protein>
    <submittedName>
        <fullName evidence="2">Ribosomal protein L7/L12</fullName>
    </submittedName>
</protein>
<dbReference type="SUPFAM" id="SSF54736">
    <property type="entry name" value="ClpS-like"/>
    <property type="match status" value="1"/>
</dbReference>